<reference evidence="3" key="1">
    <citation type="submission" date="2016-10" db="EMBL/GenBank/DDBJ databases">
        <authorList>
            <person name="Varghese N."/>
            <person name="Submissions S."/>
        </authorList>
    </citation>
    <scope>NUCLEOTIDE SEQUENCE [LARGE SCALE GENOMIC DNA]</scope>
    <source>
        <strain evidence="3">Nm69</strain>
    </source>
</reference>
<evidence type="ECO:0000313" key="3">
    <source>
        <dbReference type="Proteomes" id="UP000199533"/>
    </source>
</evidence>
<accession>A0A1I4CBA1</accession>
<feature type="signal peptide" evidence="1">
    <location>
        <begin position="1"/>
        <end position="23"/>
    </location>
</feature>
<evidence type="ECO:0000256" key="1">
    <source>
        <dbReference type="SAM" id="SignalP"/>
    </source>
</evidence>
<organism evidence="2 3">
    <name type="scientific">Nitrosomonas aestuarii</name>
    <dbReference type="NCBI Taxonomy" id="52441"/>
    <lineage>
        <taxon>Bacteria</taxon>
        <taxon>Pseudomonadati</taxon>
        <taxon>Pseudomonadota</taxon>
        <taxon>Betaproteobacteria</taxon>
        <taxon>Nitrosomonadales</taxon>
        <taxon>Nitrosomonadaceae</taxon>
        <taxon>Nitrosomonas</taxon>
    </lineage>
</organism>
<name>A0A1I4CBA1_9PROT</name>
<evidence type="ECO:0000313" key="2">
    <source>
        <dbReference type="EMBL" id="SFK78422.1"/>
    </source>
</evidence>
<feature type="chain" id="PRO_5011658912" evidence="1">
    <location>
        <begin position="24"/>
        <end position="167"/>
    </location>
</feature>
<proteinExistence type="predicted"/>
<protein>
    <submittedName>
        <fullName evidence="2">Uncharacterized protein</fullName>
    </submittedName>
</protein>
<dbReference type="AlphaFoldDB" id="A0A1I4CBA1"/>
<dbReference type="Proteomes" id="UP000199533">
    <property type="component" value="Unassembled WGS sequence"/>
</dbReference>
<gene>
    <name evidence="2" type="ORF">SAMN05216302_101534</name>
</gene>
<dbReference type="RefSeq" id="WP_139218551.1">
    <property type="nucleotide sequence ID" value="NZ_FOSP01000015.1"/>
</dbReference>
<keyword evidence="3" id="KW-1185">Reference proteome</keyword>
<sequence>MKHTAIKSLLVLLALLYIQSAVAGISTYSASVTAEKGGIVNQTHVAAPSYHACEIQKSDVINNYIAAGFTILNATSCTPLYFRLPELMHPEWKIRWPIPPVCLSCPPWDISILEVFDPFLVKQVHELTQKYRVNEYLKELHILQEKFDLEGFDKALEELDVQQQQFR</sequence>
<dbReference type="EMBL" id="FOSP01000015">
    <property type="protein sequence ID" value="SFK78422.1"/>
    <property type="molecule type" value="Genomic_DNA"/>
</dbReference>
<keyword evidence="1" id="KW-0732">Signal</keyword>
<dbReference type="OrthoDB" id="8545841at2"/>